<dbReference type="InterPro" id="IPR043129">
    <property type="entry name" value="ATPase_NBD"/>
</dbReference>
<dbReference type="RefSeq" id="WP_379878931.1">
    <property type="nucleotide sequence ID" value="NZ_JBHPON010000001.1"/>
</dbReference>
<evidence type="ECO:0000256" key="3">
    <source>
        <dbReference type="ARBA" id="ARBA00022777"/>
    </source>
</evidence>
<keyword evidence="2" id="KW-0547">Nucleotide-binding</keyword>
<proteinExistence type="predicted"/>
<protein>
    <submittedName>
        <fullName evidence="8">Ribulokinase</fullName>
        <ecNumber evidence="8">2.7.1.16</ecNumber>
    </submittedName>
</protein>
<organism evidence="8 9">
    <name type="scientific">Hyphococcus aureus</name>
    <dbReference type="NCBI Taxonomy" id="2666033"/>
    <lineage>
        <taxon>Bacteria</taxon>
        <taxon>Pseudomonadati</taxon>
        <taxon>Pseudomonadota</taxon>
        <taxon>Alphaproteobacteria</taxon>
        <taxon>Parvularculales</taxon>
        <taxon>Parvularculaceae</taxon>
        <taxon>Hyphococcus</taxon>
    </lineage>
</organism>
<keyword evidence="6" id="KW-0119">Carbohydrate metabolism</keyword>
<name>A0ABW1KU96_9PROT</name>
<dbReference type="PIRSF" id="PIRSF000538">
    <property type="entry name" value="GlpK"/>
    <property type="match status" value="1"/>
</dbReference>
<accession>A0ABW1KU96</accession>
<dbReference type="CDD" id="cd07781">
    <property type="entry name" value="ASKHA_NBD_FGGY_L-RBK"/>
    <property type="match status" value="1"/>
</dbReference>
<dbReference type="InterPro" id="IPR000577">
    <property type="entry name" value="Carb_kinase_FGGY"/>
</dbReference>
<evidence type="ECO:0000313" key="8">
    <source>
        <dbReference type="EMBL" id="MFC6035630.1"/>
    </source>
</evidence>
<gene>
    <name evidence="8" type="ORF">ACFMB1_08760</name>
</gene>
<reference evidence="8 9" key="1">
    <citation type="submission" date="2024-09" db="EMBL/GenBank/DDBJ databases">
        <authorList>
            <person name="Zhang Z.-H."/>
        </authorList>
    </citation>
    <scope>NUCLEOTIDE SEQUENCE [LARGE SCALE GENOMIC DNA]</scope>
    <source>
        <strain evidence="8 9">HHTR114</strain>
    </source>
</reference>
<dbReference type="EMBL" id="JBHPON010000001">
    <property type="protein sequence ID" value="MFC6035630.1"/>
    <property type="molecule type" value="Genomic_DNA"/>
</dbReference>
<evidence type="ECO:0000256" key="5">
    <source>
        <dbReference type="ARBA" id="ARBA00022935"/>
    </source>
</evidence>
<keyword evidence="4" id="KW-0067">ATP-binding</keyword>
<dbReference type="Gene3D" id="1.20.58.2240">
    <property type="match status" value="1"/>
</dbReference>
<dbReference type="Gene3D" id="3.30.420.40">
    <property type="match status" value="1"/>
</dbReference>
<dbReference type="NCBIfam" id="NF003154">
    <property type="entry name" value="PRK04123.1"/>
    <property type="match status" value="1"/>
</dbReference>
<comment type="caution">
    <text evidence="8">The sequence shown here is derived from an EMBL/GenBank/DDBJ whole genome shotgun (WGS) entry which is preliminary data.</text>
</comment>
<dbReference type="PANTHER" id="PTHR43435">
    <property type="entry name" value="RIBULOKINASE"/>
    <property type="match status" value="1"/>
</dbReference>
<feature type="domain" description="Carbohydrate kinase FGGY C-terminal" evidence="7">
    <location>
        <begin position="291"/>
        <end position="492"/>
    </location>
</feature>
<dbReference type="SUPFAM" id="SSF53067">
    <property type="entry name" value="Actin-like ATPase domain"/>
    <property type="match status" value="2"/>
</dbReference>
<dbReference type="InterPro" id="IPR005929">
    <property type="entry name" value="Ribulokinase"/>
</dbReference>
<keyword evidence="5" id="KW-0054">Arabinose catabolism</keyword>
<dbReference type="Proteomes" id="UP001596116">
    <property type="component" value="Unassembled WGS sequence"/>
</dbReference>
<sequence length="540" mass="57005">MADSDLFIGVDFGTESVRAALFDDAGACHGEAVVAYPRFGYGAYTDPANHCYRQHPLDYVESFDAAIINLLKPHSEKVRQSIKAIGVATTGSTPGPVDAAGLPLALHDRFAEDPDAMFALWKDHAAIGEAEEITAAARNWPQGDYTRYCGGAYSAEWFWAKLLRVVRRKPEIAAAASWVEHCDWIVGYLTGVSNSRDFPRSRCAAGHKAMWREEWGGLPDKPFWMSIDSKLEGVCSRLYDGTGTADQAAGKLAPALAEKYGLSAEVVIAGGALDAHMSAVGAGIQPGALVKVVGTSTCDMAVCDPEFLRSAGGEEKVVSGICGQADSSILPGFVGLEAGQSAFGDIFDWFGRLIGWRGAGKNNDAILSALSAAAEALPPVVDGPVALDWFNGRRSPDVDLTREAAVAGLSLGVDAPRFYRTLVESAAFGSRAILERFTREGVPIEEVIAVGGIANKSPLVMQVMSDVLGRPIHVAAAPQACALGCAMAAAVASGRFPDLGGAQEAMGGGFRKSFEPHKNGRAAYDVLYARYAQLAAQVSG</sequence>
<evidence type="ECO:0000256" key="2">
    <source>
        <dbReference type="ARBA" id="ARBA00022741"/>
    </source>
</evidence>
<keyword evidence="3" id="KW-0418">Kinase</keyword>
<evidence type="ECO:0000256" key="6">
    <source>
        <dbReference type="ARBA" id="ARBA00023277"/>
    </source>
</evidence>
<keyword evidence="9" id="KW-1185">Reference proteome</keyword>
<dbReference type="GO" id="GO:0008741">
    <property type="term" value="F:ribulokinase activity"/>
    <property type="evidence" value="ECO:0007669"/>
    <property type="project" value="UniProtKB-EC"/>
</dbReference>
<evidence type="ECO:0000259" key="7">
    <source>
        <dbReference type="Pfam" id="PF02782"/>
    </source>
</evidence>
<keyword evidence="1 8" id="KW-0808">Transferase</keyword>
<evidence type="ECO:0000256" key="1">
    <source>
        <dbReference type="ARBA" id="ARBA00022679"/>
    </source>
</evidence>
<dbReference type="Pfam" id="PF02782">
    <property type="entry name" value="FGGY_C"/>
    <property type="match status" value="1"/>
</dbReference>
<evidence type="ECO:0000313" key="9">
    <source>
        <dbReference type="Proteomes" id="UP001596116"/>
    </source>
</evidence>
<dbReference type="PANTHER" id="PTHR43435:SF4">
    <property type="entry name" value="FGGY CARBOHYDRATE KINASE DOMAIN-CONTAINING PROTEIN"/>
    <property type="match status" value="1"/>
</dbReference>
<evidence type="ECO:0000256" key="4">
    <source>
        <dbReference type="ARBA" id="ARBA00022840"/>
    </source>
</evidence>
<dbReference type="InterPro" id="IPR018485">
    <property type="entry name" value="FGGY_C"/>
</dbReference>
<dbReference type="EC" id="2.7.1.16" evidence="8"/>